<proteinExistence type="predicted"/>
<dbReference type="Proteomes" id="UP001185092">
    <property type="component" value="Unassembled WGS sequence"/>
</dbReference>
<sequence length="493" mass="55458">MRTSHKNCSTKANKSERFPSKLSSSCGAKKPPPMDIIQCAFGFEIEFTNWEVAEASSEEMAASPSKDFTSLKKYPRHHPILLGKDWELQAENSGENVSVVEAVSKAFEDSPQGFEEMIFALQEIERACNIITEKAPLLSLQCLENAGIGRLMEPMAILKQVRVAGLAGKPQVTIGVSMDKVHEFLLDLGAGGQPETEAQIKKKDWGRRLTGWDILQGYRVNTFYLGQASRISSCALALFANEFPDGHPLKEPSIELKGFTDLVVMYLIYGTKEIKEYPKAFTKLLARTDFASMAKLIPKHEKDALSADNSALWIELMKLVGSQDSMKQSLLPTNHFEPVSIRYFPQIMNPEIELEKPLFEKGVYNNRKKYANMPPDILAELTRKMWLQEMMQGKDLLTSEHFPNPEAKTHIEALGGFGGKLDMLATNGKEAPIFELRSLNMEYNFNSLRELLQQLFAYMIALHQNMDYNIGDEFPPYFIPSPESSSSSEDEMA</sequence>
<dbReference type="EMBL" id="JAVDQD010000001">
    <property type="protein sequence ID" value="MDR6237586.1"/>
    <property type="molecule type" value="Genomic_DNA"/>
</dbReference>
<accession>A0AAE3XKU0</accession>
<organism evidence="2 3">
    <name type="scientific">Aureibacter tunicatorum</name>
    <dbReference type="NCBI Taxonomy" id="866807"/>
    <lineage>
        <taxon>Bacteria</taxon>
        <taxon>Pseudomonadati</taxon>
        <taxon>Bacteroidota</taxon>
        <taxon>Cytophagia</taxon>
        <taxon>Cytophagales</taxon>
        <taxon>Persicobacteraceae</taxon>
        <taxon>Aureibacter</taxon>
    </lineage>
</organism>
<gene>
    <name evidence="2" type="ORF">HNQ88_000562</name>
</gene>
<comment type="caution">
    <text evidence="2">The sequence shown here is derived from an EMBL/GenBank/DDBJ whole genome shotgun (WGS) entry which is preliminary data.</text>
</comment>
<evidence type="ECO:0000313" key="2">
    <source>
        <dbReference type="EMBL" id="MDR6237586.1"/>
    </source>
</evidence>
<name>A0AAE3XKU0_9BACT</name>
<dbReference type="AlphaFoldDB" id="A0AAE3XKU0"/>
<evidence type="ECO:0000256" key="1">
    <source>
        <dbReference type="SAM" id="MobiDB-lite"/>
    </source>
</evidence>
<dbReference type="RefSeq" id="WP_309937053.1">
    <property type="nucleotide sequence ID" value="NZ_AP025305.1"/>
</dbReference>
<evidence type="ECO:0000313" key="3">
    <source>
        <dbReference type="Proteomes" id="UP001185092"/>
    </source>
</evidence>
<feature type="compositionally biased region" description="Polar residues" evidence="1">
    <location>
        <begin position="1"/>
        <end position="12"/>
    </location>
</feature>
<keyword evidence="3" id="KW-1185">Reference proteome</keyword>
<protein>
    <submittedName>
        <fullName evidence="2">Uncharacterized protein</fullName>
    </submittedName>
</protein>
<feature type="region of interest" description="Disordered" evidence="1">
    <location>
        <begin position="1"/>
        <end position="29"/>
    </location>
</feature>
<reference evidence="2" key="1">
    <citation type="submission" date="2023-07" db="EMBL/GenBank/DDBJ databases">
        <title>Genomic Encyclopedia of Type Strains, Phase IV (KMG-IV): sequencing the most valuable type-strain genomes for metagenomic binning, comparative biology and taxonomic classification.</title>
        <authorList>
            <person name="Goeker M."/>
        </authorList>
    </citation>
    <scope>NUCLEOTIDE SEQUENCE</scope>
    <source>
        <strain evidence="2">DSM 26174</strain>
    </source>
</reference>